<gene>
    <name evidence="1" type="ORF">SCARUB_02769</name>
</gene>
<evidence type="ECO:0000313" key="1">
    <source>
        <dbReference type="EMBL" id="ODS32119.1"/>
    </source>
</evidence>
<comment type="caution">
    <text evidence="1">The sequence shown here is derived from an EMBL/GenBank/DDBJ whole genome shotgun (WGS) entry which is preliminary data.</text>
</comment>
<reference evidence="1 2" key="1">
    <citation type="submission" date="2016-07" db="EMBL/GenBank/DDBJ databases">
        <title>Draft genome of Scalindua rubra, obtained from a brine-seawater interface in the Red Sea, sheds light on salt adaptation in anammox bacteria.</title>
        <authorList>
            <person name="Speth D.R."/>
            <person name="Lagkouvardos I."/>
            <person name="Wang Y."/>
            <person name="Qian P.-Y."/>
            <person name="Dutilh B.E."/>
            <person name="Jetten M.S."/>
        </authorList>
    </citation>
    <scope>NUCLEOTIDE SEQUENCE [LARGE SCALE GENOMIC DNA]</scope>
    <source>
        <strain evidence="1">BSI-1</strain>
    </source>
</reference>
<organism evidence="1 2">
    <name type="scientific">Candidatus Scalindua rubra</name>
    <dbReference type="NCBI Taxonomy" id="1872076"/>
    <lineage>
        <taxon>Bacteria</taxon>
        <taxon>Pseudomonadati</taxon>
        <taxon>Planctomycetota</taxon>
        <taxon>Candidatus Brocadiia</taxon>
        <taxon>Candidatus Brocadiales</taxon>
        <taxon>Candidatus Scalinduaceae</taxon>
        <taxon>Candidatus Scalindua</taxon>
    </lineage>
</organism>
<dbReference type="Proteomes" id="UP000094056">
    <property type="component" value="Unassembled WGS sequence"/>
</dbReference>
<sequence>MQLLTERYRKKIQGVISCYDRIVIHGTLPGFNYARGMASFLKSRNIRIFDYPRFAQKLRDDIRTNAEAIAKEHGIEIQFIQKTHIRKDDIVKNIIKERGAHPGLVAILSAMESCQAYKPWHDKRTHQTYLRYTQGKCLHYYFYFVDKTLGLCYLRVPTWCPFRLQFYYNGHSWLASRLTKNGIGYTLIDNGFVFIEDFNIAQELADSFRVKTLHHIIDSYAKLFCSIYEQFNLSYHWSIMQAEYATDIVFKKQSDLEAIYDNLVRTAIHTVKPENIATFLGRKLHGLYQDDMGNNFNIRIEGSRIKHHMGSAAIKMYDKHKLILRIETTTNDISFFKHYREVEQREGTTTRKYAHMKKNIYSLYDLQKLLCNANHRYLEFISSIDDRTTGIKRLEKTSKSVEENGHSYKGFNFFNEEDLGILQAIARGEFNINGFQNKNLRQHLVQKTSSQVSRILKRLHLHGLIKKIRDTYKYYPTKLGRIVIATGPVR</sequence>
<dbReference type="PATRIC" id="fig|1872076.5.peg.3275"/>
<protein>
    <submittedName>
        <fullName evidence="1">Uncharacterized protein</fullName>
    </submittedName>
</protein>
<dbReference type="AlphaFoldDB" id="A0A1E3X950"/>
<dbReference type="EMBL" id="MAYW01000077">
    <property type="protein sequence ID" value="ODS32119.1"/>
    <property type="molecule type" value="Genomic_DNA"/>
</dbReference>
<evidence type="ECO:0000313" key="2">
    <source>
        <dbReference type="Proteomes" id="UP000094056"/>
    </source>
</evidence>
<proteinExistence type="predicted"/>
<name>A0A1E3X950_9BACT</name>
<accession>A0A1E3X950</accession>